<evidence type="ECO:0000256" key="8">
    <source>
        <dbReference type="SAM" id="Phobius"/>
    </source>
</evidence>
<keyword evidence="2" id="KW-1003">Cell membrane</keyword>
<evidence type="ECO:0000256" key="7">
    <source>
        <dbReference type="ARBA" id="ARBA00023180"/>
    </source>
</evidence>
<accession>A0A9N9SFX0</accession>
<dbReference type="InterPro" id="IPR052192">
    <property type="entry name" value="Insect_Ionotropic_Sensory_Rcpt"/>
</dbReference>
<dbReference type="GO" id="GO:0005886">
    <property type="term" value="C:plasma membrane"/>
    <property type="evidence" value="ECO:0007669"/>
    <property type="project" value="UniProtKB-SubCell"/>
</dbReference>
<evidence type="ECO:0000256" key="1">
    <source>
        <dbReference type="ARBA" id="ARBA00004651"/>
    </source>
</evidence>
<comment type="subcellular location">
    <subcellularLocation>
        <location evidence="1">Cell membrane</location>
        <topology evidence="1">Multi-pass membrane protein</topology>
    </subcellularLocation>
</comment>
<evidence type="ECO:0000256" key="3">
    <source>
        <dbReference type="ARBA" id="ARBA00022692"/>
    </source>
</evidence>
<keyword evidence="10" id="KW-1185">Reference proteome</keyword>
<dbReference type="OrthoDB" id="6775583at2759"/>
<protein>
    <recommendedName>
        <fullName evidence="11">Ionotropic receptor</fullName>
    </recommendedName>
</protein>
<organism evidence="9 10">
    <name type="scientific">Phaedon cochleariae</name>
    <name type="common">Mustard beetle</name>
    <dbReference type="NCBI Taxonomy" id="80249"/>
    <lineage>
        <taxon>Eukaryota</taxon>
        <taxon>Metazoa</taxon>
        <taxon>Ecdysozoa</taxon>
        <taxon>Arthropoda</taxon>
        <taxon>Hexapoda</taxon>
        <taxon>Insecta</taxon>
        <taxon>Pterygota</taxon>
        <taxon>Neoptera</taxon>
        <taxon>Endopterygota</taxon>
        <taxon>Coleoptera</taxon>
        <taxon>Polyphaga</taxon>
        <taxon>Cucujiformia</taxon>
        <taxon>Chrysomeloidea</taxon>
        <taxon>Chrysomelidae</taxon>
        <taxon>Chrysomelinae</taxon>
        <taxon>Chrysomelini</taxon>
        <taxon>Phaedon</taxon>
    </lineage>
</organism>
<gene>
    <name evidence="9" type="ORF">PHAECO_LOCUS5908</name>
</gene>
<keyword evidence="7" id="KW-0325">Glycoprotein</keyword>
<keyword evidence="6" id="KW-0675">Receptor</keyword>
<evidence type="ECO:0000313" key="9">
    <source>
        <dbReference type="EMBL" id="CAG9818097.1"/>
    </source>
</evidence>
<evidence type="ECO:0000256" key="2">
    <source>
        <dbReference type="ARBA" id="ARBA00022475"/>
    </source>
</evidence>
<keyword evidence="3 8" id="KW-0812">Transmembrane</keyword>
<evidence type="ECO:0000256" key="5">
    <source>
        <dbReference type="ARBA" id="ARBA00023136"/>
    </source>
</evidence>
<keyword evidence="4 8" id="KW-1133">Transmembrane helix</keyword>
<dbReference type="AlphaFoldDB" id="A0A9N9SFX0"/>
<name>A0A9N9SFX0_PHACE</name>
<dbReference type="PANTHER" id="PTHR42643">
    <property type="entry name" value="IONOTROPIC RECEPTOR 20A-RELATED"/>
    <property type="match status" value="1"/>
</dbReference>
<feature type="transmembrane region" description="Helical" evidence="8">
    <location>
        <begin position="278"/>
        <end position="294"/>
    </location>
</feature>
<sequence>MIQRQLKQLPLTVISPKPELVPRSIFQLGIQSRLITNISNIPELLVDDKGHYMIKAECLDDLDMVLSEFEKTGKWHSTSKFFIFLQNDEDLDSIAEIFKKLWKLYIYNAVATTDFINFYTWFPYAINNNCGREFHLSECPRNNSFDPFANKIPKKVNNCEFNVTMAIAEMYTDEKTNEGFINAYIDTICEKLNMSSKFLPRNYVKYIEESGNLNLIPEEMENDNIQAAQVVLLFDKRLPCNFCQYTWSILDTNLYFAVPFRKKLPTKILEILPNNVKISYIFIAILFVITWKFINKVTWQRSIFDITQLLVTVQTTRRCMRRSANCLLILIFWYGLIMNTVYSTGLGSILTRPELSPKIQTLEQLLVSDYRIASNIMSMQFIEESDPDKALKIKKKVIEGSKEIPYPETIRRFMKNPDHSIGIITNTFWQIRNLKDIEIILDDPVSN</sequence>
<proteinExistence type="predicted"/>
<evidence type="ECO:0000313" key="10">
    <source>
        <dbReference type="Proteomes" id="UP001153737"/>
    </source>
</evidence>
<dbReference type="Proteomes" id="UP001153737">
    <property type="component" value="Chromosome 17"/>
</dbReference>
<evidence type="ECO:0008006" key="11">
    <source>
        <dbReference type="Google" id="ProtNLM"/>
    </source>
</evidence>
<reference evidence="9" key="1">
    <citation type="submission" date="2022-01" db="EMBL/GenBank/DDBJ databases">
        <authorList>
            <person name="King R."/>
        </authorList>
    </citation>
    <scope>NUCLEOTIDE SEQUENCE</scope>
</reference>
<keyword evidence="5 8" id="KW-0472">Membrane</keyword>
<evidence type="ECO:0000256" key="4">
    <source>
        <dbReference type="ARBA" id="ARBA00022989"/>
    </source>
</evidence>
<evidence type="ECO:0000256" key="6">
    <source>
        <dbReference type="ARBA" id="ARBA00023170"/>
    </source>
</evidence>
<dbReference type="PANTHER" id="PTHR42643:SF30">
    <property type="entry name" value="IONOTROPIC RECEPTOR 40A-RELATED"/>
    <property type="match status" value="1"/>
</dbReference>
<dbReference type="EMBL" id="OU896723">
    <property type="protein sequence ID" value="CAG9818097.1"/>
    <property type="molecule type" value="Genomic_DNA"/>
</dbReference>
<reference evidence="9" key="2">
    <citation type="submission" date="2022-10" db="EMBL/GenBank/DDBJ databases">
        <authorList>
            <consortium name="ENA_rothamsted_submissions"/>
            <consortium name="culmorum"/>
            <person name="King R."/>
        </authorList>
    </citation>
    <scope>NUCLEOTIDE SEQUENCE</scope>
</reference>
<feature type="transmembrane region" description="Helical" evidence="8">
    <location>
        <begin position="327"/>
        <end position="350"/>
    </location>
</feature>